<dbReference type="Pfam" id="PF00651">
    <property type="entry name" value="BTB"/>
    <property type="match status" value="1"/>
</dbReference>
<evidence type="ECO:0000313" key="4">
    <source>
        <dbReference type="Proteomes" id="UP000094526"/>
    </source>
</evidence>
<feature type="compositionally biased region" description="Polar residues" evidence="1">
    <location>
        <begin position="51"/>
        <end position="67"/>
    </location>
</feature>
<feature type="compositionally biased region" description="Basic residues" evidence="1">
    <location>
        <begin position="220"/>
        <end position="230"/>
    </location>
</feature>
<organism evidence="3 4">
    <name type="scientific">Cladophialophora carrionii</name>
    <dbReference type="NCBI Taxonomy" id="86049"/>
    <lineage>
        <taxon>Eukaryota</taxon>
        <taxon>Fungi</taxon>
        <taxon>Dikarya</taxon>
        <taxon>Ascomycota</taxon>
        <taxon>Pezizomycotina</taxon>
        <taxon>Eurotiomycetes</taxon>
        <taxon>Chaetothyriomycetidae</taxon>
        <taxon>Chaetothyriales</taxon>
        <taxon>Herpotrichiellaceae</taxon>
        <taxon>Cladophialophora</taxon>
    </lineage>
</organism>
<feature type="region of interest" description="Disordered" evidence="1">
    <location>
        <begin position="220"/>
        <end position="273"/>
    </location>
</feature>
<reference evidence="4" key="1">
    <citation type="submission" date="2015-07" db="EMBL/GenBank/DDBJ databases">
        <authorList>
            <person name="Teixeira M.M."/>
            <person name="Souza R.C."/>
            <person name="Almeida L.G."/>
            <person name="Vicente V.A."/>
            <person name="de Hoog S."/>
            <person name="Bocca A.L."/>
            <person name="de Almeida S.R."/>
            <person name="Vasconcelos A.T."/>
            <person name="Felipe M.S."/>
        </authorList>
    </citation>
    <scope>NUCLEOTIDE SEQUENCE [LARGE SCALE GENOMIC DNA]</scope>
    <source>
        <strain evidence="4">KSF</strain>
    </source>
</reference>
<accession>A0A1C1CG01</accession>
<dbReference type="InterPro" id="IPR000210">
    <property type="entry name" value="BTB/POZ_dom"/>
</dbReference>
<dbReference type="STRING" id="86049.A0A1C1CG01"/>
<keyword evidence="4" id="KW-1185">Reference proteome</keyword>
<dbReference type="EMBL" id="LGRB01000013">
    <property type="protein sequence ID" value="OCT47453.1"/>
    <property type="molecule type" value="Genomic_DNA"/>
</dbReference>
<dbReference type="Proteomes" id="UP000094526">
    <property type="component" value="Unassembled WGS sequence"/>
</dbReference>
<dbReference type="PANTHER" id="PTHR47843">
    <property type="entry name" value="BTB DOMAIN-CONTAINING PROTEIN-RELATED"/>
    <property type="match status" value="1"/>
</dbReference>
<dbReference type="PANTHER" id="PTHR47843:SF7">
    <property type="entry name" value="BTB DOMAIN-CONTAINING PROTEIN"/>
    <property type="match status" value="1"/>
</dbReference>
<comment type="caution">
    <text evidence="3">The sequence shown here is derived from an EMBL/GenBank/DDBJ whole genome shotgun (WGS) entry which is preliminary data.</text>
</comment>
<gene>
    <name evidence="3" type="ORF">CLCR_03453</name>
</gene>
<protein>
    <recommendedName>
        <fullName evidence="2">BTB domain-containing protein</fullName>
    </recommendedName>
</protein>
<dbReference type="VEuPathDB" id="FungiDB:CLCR_03453"/>
<name>A0A1C1CG01_9EURO</name>
<dbReference type="eggNOG" id="ENOG502STH4">
    <property type="taxonomic scope" value="Eukaryota"/>
</dbReference>
<dbReference type="SUPFAM" id="SSF54695">
    <property type="entry name" value="POZ domain"/>
    <property type="match status" value="1"/>
</dbReference>
<evidence type="ECO:0000256" key="1">
    <source>
        <dbReference type="SAM" id="MobiDB-lite"/>
    </source>
</evidence>
<dbReference type="OrthoDB" id="1022638at2759"/>
<feature type="region of interest" description="Disordered" evidence="1">
    <location>
        <begin position="21"/>
        <end position="101"/>
    </location>
</feature>
<evidence type="ECO:0000259" key="2">
    <source>
        <dbReference type="PROSITE" id="PS50097"/>
    </source>
</evidence>
<dbReference type="Gene3D" id="3.30.710.10">
    <property type="entry name" value="Potassium Channel Kv1.1, Chain A"/>
    <property type="match status" value="1"/>
</dbReference>
<dbReference type="InterPro" id="IPR011333">
    <property type="entry name" value="SKP1/BTB/POZ_sf"/>
</dbReference>
<feature type="compositionally biased region" description="Low complexity" evidence="1">
    <location>
        <begin position="399"/>
        <end position="418"/>
    </location>
</feature>
<feature type="region of interest" description="Disordered" evidence="1">
    <location>
        <begin position="399"/>
        <end position="433"/>
    </location>
</feature>
<dbReference type="PROSITE" id="PS50097">
    <property type="entry name" value="BTB"/>
    <property type="match status" value="1"/>
</dbReference>
<dbReference type="VEuPathDB" id="FungiDB:G647_01930"/>
<dbReference type="CDD" id="cd18186">
    <property type="entry name" value="BTB_POZ_ZBTB_KLHL-like"/>
    <property type="match status" value="1"/>
</dbReference>
<proteinExistence type="predicted"/>
<dbReference type="AlphaFoldDB" id="A0A1C1CG01"/>
<feature type="compositionally biased region" description="Acidic residues" evidence="1">
    <location>
        <begin position="68"/>
        <end position="100"/>
    </location>
</feature>
<feature type="domain" description="BTB" evidence="2">
    <location>
        <begin position="104"/>
        <end position="172"/>
    </location>
</feature>
<sequence length="471" mass="51710">MLGALFTRNLEALKRPVMDTDDTDVQVTETRLQSTTAGGEASHGPSRAAVKTTTTSAQGASPASVSTENDEAQDSDASEEQDGGEEQDEEEDEDSEDDVDNFTTSVIVTVHVGPKRKCFYLHRTLICERSPFMEKCLSKNRFSEGDKNELYLPEDDPKAFAIVVDWIYRGKLPSLVPGVGGVDVLDMTSAYCMADKFGMEELQNGIIDAVRASHRVAHQHHLHTHGHNHTHCTMSGHSSGSGRDASRLGLISSLTSGPGDRDTSAAPTSPESTRPNYAALAVCHLTGPPKSPLKRFFIEQLVYHMMTFPRWYHNDFTKNHPSSSKMATKGPSAAAAAADDPRAVRDRENFDKLFEISDLSLLIMRKIWQWQIERWGDPARDRGCAYHVHSSTQCEYKKAGIGSTSGISGTKPSGPPTEGKQEEGRQEEEYDKVDFEVLDRDELDGLYAQLIESGVGDADGIMAEILSTQLS</sequence>
<evidence type="ECO:0000313" key="3">
    <source>
        <dbReference type="EMBL" id="OCT47453.1"/>
    </source>
</evidence>